<evidence type="ECO:0000256" key="2">
    <source>
        <dbReference type="ARBA" id="ARBA00023266"/>
    </source>
</evidence>
<keyword evidence="3" id="KW-0539">Nucleus</keyword>
<keyword evidence="3" id="KW-0560">Oxidoreductase</keyword>
<evidence type="ECO:0000256" key="1">
    <source>
        <dbReference type="ARBA" id="ARBA00005606"/>
    </source>
</evidence>
<keyword evidence="2 3" id="KW-0711">Selenium</keyword>
<keyword evidence="3" id="KW-0653">Protein transport</keyword>
<comment type="function">
    <text evidence="3">Catalyzes the oxidation of methanethiol, an organosulfur compound known to be produced in substantial amounts by gut bacteria. Selenium-binding protein which may be involved in the sensing of reactive xenobiotics in the cytoplasm. May be involved in intra-Golgi protein transport.</text>
</comment>
<protein>
    <recommendedName>
        <fullName evidence="3">Methanethiol oxidase</fullName>
        <shortName evidence="3">MTO</shortName>
        <ecNumber evidence="3">1.8.3.4</ecNumber>
    </recommendedName>
    <alternativeName>
        <fullName evidence="3">Selenium-binding protein 1</fullName>
    </alternativeName>
</protein>
<dbReference type="Pfam" id="PF05694">
    <property type="entry name" value="SBP56"/>
    <property type="match status" value="2"/>
</dbReference>
<evidence type="ECO:0000313" key="4">
    <source>
        <dbReference type="EMBL" id="KAI2655052.1"/>
    </source>
</evidence>
<dbReference type="SUPFAM" id="SSF50969">
    <property type="entry name" value="YVTN repeat-like/Quinoprotein amine dehydrogenase"/>
    <property type="match status" value="1"/>
</dbReference>
<proteinExistence type="inferred from homology"/>
<reference evidence="4 5" key="1">
    <citation type="submission" date="2022-01" db="EMBL/GenBank/DDBJ databases">
        <title>A high-quality chromosome-level genome assembly of rohu carp, Labeo rohita.</title>
        <authorList>
            <person name="Arick M.A. II"/>
            <person name="Hsu C.-Y."/>
            <person name="Magbanua Z."/>
            <person name="Pechanova O."/>
            <person name="Grover C."/>
            <person name="Miller E."/>
            <person name="Thrash A."/>
            <person name="Ezzel L."/>
            <person name="Alam S."/>
            <person name="Benzie J."/>
            <person name="Hamilton M."/>
            <person name="Karsi A."/>
            <person name="Lawrence M.L."/>
            <person name="Peterson D.G."/>
        </authorList>
    </citation>
    <scope>NUCLEOTIDE SEQUENCE [LARGE SCALE GENOMIC DNA]</scope>
    <source>
        <strain evidence="5">BAU-BD-2019</strain>
        <tissue evidence="4">Blood</tissue>
    </source>
</reference>
<keyword evidence="3" id="KW-0963">Cytoplasm</keyword>
<dbReference type="EMBL" id="JACTAM010000016">
    <property type="protein sequence ID" value="KAI2655052.1"/>
    <property type="molecule type" value="Genomic_DNA"/>
</dbReference>
<dbReference type="EC" id="1.8.3.4" evidence="3"/>
<comment type="subcellular location">
    <subcellularLocation>
        <location evidence="3">Nucleus</location>
    </subcellularLocation>
    <subcellularLocation>
        <location evidence="3">Cytoplasm</location>
        <location evidence="3">Cytosol</location>
    </subcellularLocation>
    <subcellularLocation>
        <location evidence="3">Membrane</location>
        <topology evidence="3">Peripheral membrane protein</topology>
    </subcellularLocation>
    <text evidence="3">May associate with Golgi membrane. May associate with the membrane of autophagosomes.</text>
</comment>
<comment type="pathway">
    <text evidence="3">Organosulfur degradation.</text>
</comment>
<keyword evidence="3" id="KW-0472">Membrane</keyword>
<gene>
    <name evidence="4" type="ORF">H4Q32_017369</name>
</gene>
<dbReference type="InterPro" id="IPR008826">
    <property type="entry name" value="Se-bd"/>
</dbReference>
<evidence type="ECO:0000313" key="5">
    <source>
        <dbReference type="Proteomes" id="UP000830375"/>
    </source>
</evidence>
<keyword evidence="3" id="KW-0007">Acetylation</keyword>
<name>A0ABQ8LWP1_LABRO</name>
<sequence>MASTCSGCGPGYKTPLDAMKGPREEIVYLPCIYRNTDIQKPDYLATVDVNPQSPNFCKVIHRLPMPNLKDELHHTGWNACSSCYDDPSKRRNRLILPSLISSRIYVVDIVEPIDLFWKCGLANPHTSHCLGSGQIMISAMGDPLGNGKGGFVLLDGETFEVIGNWEQPGEAAPFGYDFWYQPRHNVMISTEWGAPKALGHGFNPADVKAGHYGRRIHVWDWTTHKRIQTLDLGEEGAIPLEIRFLHDPSAAEGFVGCALQSTVFRFYKTPASLITDILLSLDDRFLYFSNWLHGDIRQYDITDRRKPRMVGQIFLGGSILKDGPVKVLEDKELDRQPVPRIIKGKRVQGGPQMIQLSLDGKRLYVTTSLYSAWDKQFYPDLVKEGSVMMQIDVDTDKGGLKLNENFLVDFGAEPHGPVLAHEIRYPGGDCTSDIWL</sequence>
<comment type="caution">
    <text evidence="4">The sequence shown here is derived from an EMBL/GenBank/DDBJ whole genome shotgun (WGS) entry which is preliminary data.</text>
</comment>
<accession>A0ABQ8LWP1</accession>
<evidence type="ECO:0000256" key="3">
    <source>
        <dbReference type="RuleBase" id="RU369071"/>
    </source>
</evidence>
<comment type="catalytic activity">
    <reaction evidence="3">
        <text>methanethiol + O2 + H2O = hydrogen sulfide + formaldehyde + H2O2 + H(+)</text>
        <dbReference type="Rhea" id="RHEA:11812"/>
        <dbReference type="ChEBI" id="CHEBI:15377"/>
        <dbReference type="ChEBI" id="CHEBI:15378"/>
        <dbReference type="ChEBI" id="CHEBI:15379"/>
        <dbReference type="ChEBI" id="CHEBI:16007"/>
        <dbReference type="ChEBI" id="CHEBI:16240"/>
        <dbReference type="ChEBI" id="CHEBI:16842"/>
        <dbReference type="ChEBI" id="CHEBI:29919"/>
        <dbReference type="EC" id="1.8.3.4"/>
    </reaction>
</comment>
<dbReference type="PANTHER" id="PTHR23300">
    <property type="entry name" value="METHANETHIOL OXIDASE"/>
    <property type="match status" value="1"/>
</dbReference>
<dbReference type="PANTHER" id="PTHR23300:SF0">
    <property type="entry name" value="METHANETHIOL OXIDASE"/>
    <property type="match status" value="1"/>
</dbReference>
<dbReference type="Proteomes" id="UP000830375">
    <property type="component" value="Unassembled WGS sequence"/>
</dbReference>
<dbReference type="InterPro" id="IPR011044">
    <property type="entry name" value="Quino_amine_DH_bsu"/>
</dbReference>
<keyword evidence="5" id="KW-1185">Reference proteome</keyword>
<organism evidence="4 5">
    <name type="scientific">Labeo rohita</name>
    <name type="common">Indian major carp</name>
    <name type="synonym">Cyprinus rohita</name>
    <dbReference type="NCBI Taxonomy" id="84645"/>
    <lineage>
        <taxon>Eukaryota</taxon>
        <taxon>Metazoa</taxon>
        <taxon>Chordata</taxon>
        <taxon>Craniata</taxon>
        <taxon>Vertebrata</taxon>
        <taxon>Euteleostomi</taxon>
        <taxon>Actinopterygii</taxon>
        <taxon>Neopterygii</taxon>
        <taxon>Teleostei</taxon>
        <taxon>Ostariophysi</taxon>
        <taxon>Cypriniformes</taxon>
        <taxon>Cyprinidae</taxon>
        <taxon>Labeoninae</taxon>
        <taxon>Labeonini</taxon>
        <taxon>Labeo</taxon>
    </lineage>
</organism>
<keyword evidence="3" id="KW-0813">Transport</keyword>
<comment type="similarity">
    <text evidence="1 3">Belongs to the selenium-binding protein family.</text>
</comment>